<organism evidence="2">
    <name type="scientific">marine sediment metagenome</name>
    <dbReference type="NCBI Taxonomy" id="412755"/>
    <lineage>
        <taxon>unclassified sequences</taxon>
        <taxon>metagenomes</taxon>
        <taxon>ecological metagenomes</taxon>
    </lineage>
</organism>
<evidence type="ECO:0000256" key="1">
    <source>
        <dbReference type="SAM" id="Phobius"/>
    </source>
</evidence>
<dbReference type="AlphaFoldDB" id="A0A0F9IIJ0"/>
<dbReference type="EMBL" id="LAZR01013959">
    <property type="protein sequence ID" value="KKM19559.1"/>
    <property type="molecule type" value="Genomic_DNA"/>
</dbReference>
<comment type="caution">
    <text evidence="2">The sequence shown here is derived from an EMBL/GenBank/DDBJ whole genome shotgun (WGS) entry which is preliminary data.</text>
</comment>
<gene>
    <name evidence="2" type="ORF">LCGC14_1654510</name>
</gene>
<protein>
    <submittedName>
        <fullName evidence="2">Uncharacterized protein</fullName>
    </submittedName>
</protein>
<accession>A0A0F9IIJ0</accession>
<sequence length="53" mass="5716">MNTLVMGIALLIVWLGVKVTFRLIRYLENTIIATGSIALAALTLYALIIAGLI</sequence>
<name>A0A0F9IIJ0_9ZZZZ</name>
<feature type="transmembrane region" description="Helical" evidence="1">
    <location>
        <begin position="6"/>
        <end position="24"/>
    </location>
</feature>
<feature type="transmembrane region" description="Helical" evidence="1">
    <location>
        <begin position="31"/>
        <end position="52"/>
    </location>
</feature>
<keyword evidence="1" id="KW-1133">Transmembrane helix</keyword>
<reference evidence="2" key="1">
    <citation type="journal article" date="2015" name="Nature">
        <title>Complex archaea that bridge the gap between prokaryotes and eukaryotes.</title>
        <authorList>
            <person name="Spang A."/>
            <person name="Saw J.H."/>
            <person name="Jorgensen S.L."/>
            <person name="Zaremba-Niedzwiedzka K."/>
            <person name="Martijn J."/>
            <person name="Lind A.E."/>
            <person name="van Eijk R."/>
            <person name="Schleper C."/>
            <person name="Guy L."/>
            <person name="Ettema T.J."/>
        </authorList>
    </citation>
    <scope>NUCLEOTIDE SEQUENCE</scope>
</reference>
<keyword evidence="1" id="KW-0472">Membrane</keyword>
<proteinExistence type="predicted"/>
<keyword evidence="1" id="KW-0812">Transmembrane</keyword>
<evidence type="ECO:0000313" key="2">
    <source>
        <dbReference type="EMBL" id="KKM19559.1"/>
    </source>
</evidence>